<name>A0A1H1L6J8_9GAMM</name>
<protein>
    <submittedName>
        <fullName evidence="1">Uncharacterized protein</fullName>
    </submittedName>
</protein>
<sequence length="65" mass="7555">MIPVQYRPRHNPGCTCVVCWTNDFHREMTLRNESRATRCCQILANPEAALPVQSNFFMQLDEVSQ</sequence>
<dbReference type="EMBL" id="LT629748">
    <property type="protein sequence ID" value="SDR70116.1"/>
    <property type="molecule type" value="Genomic_DNA"/>
</dbReference>
<evidence type="ECO:0000313" key="2">
    <source>
        <dbReference type="Proteomes" id="UP000243426"/>
    </source>
</evidence>
<dbReference type="STRING" id="797277.SAMN05216198_0111"/>
<dbReference type="Proteomes" id="UP000243426">
    <property type="component" value="Chromosome I"/>
</dbReference>
<reference evidence="2" key="1">
    <citation type="submission" date="2016-10" db="EMBL/GenBank/DDBJ databases">
        <authorList>
            <person name="Varghese N."/>
            <person name="Submissions S."/>
        </authorList>
    </citation>
    <scope>NUCLEOTIDE SEQUENCE [LARGE SCALE GENOMIC DNA]</scope>
    <source>
        <strain evidence="2">2SM5</strain>
    </source>
</reference>
<accession>A0A1H1L6J8</accession>
<organism evidence="1 2">
    <name type="scientific">Halopseudomonas litoralis</name>
    <dbReference type="NCBI Taxonomy" id="797277"/>
    <lineage>
        <taxon>Bacteria</taxon>
        <taxon>Pseudomonadati</taxon>
        <taxon>Pseudomonadota</taxon>
        <taxon>Gammaproteobacteria</taxon>
        <taxon>Pseudomonadales</taxon>
        <taxon>Pseudomonadaceae</taxon>
        <taxon>Halopseudomonas</taxon>
    </lineage>
</organism>
<proteinExistence type="predicted"/>
<gene>
    <name evidence="1" type="ORF">SAMN05216198_0111</name>
</gene>
<evidence type="ECO:0000313" key="1">
    <source>
        <dbReference type="EMBL" id="SDR70116.1"/>
    </source>
</evidence>
<dbReference type="AlphaFoldDB" id="A0A1H1L6J8"/>
<keyword evidence="2" id="KW-1185">Reference proteome</keyword>